<reference evidence="3 4" key="1">
    <citation type="submission" date="2019-04" db="EMBL/GenBank/DDBJ databases">
        <title>Draft genome sequences of Streptomyces avermitilis ATCC 31267.</title>
        <authorList>
            <person name="Komaki H."/>
            <person name="Tamura T."/>
            <person name="Hosoyama A."/>
        </authorList>
    </citation>
    <scope>NUCLEOTIDE SEQUENCE [LARGE SCALE GENOMIC DNA]</scope>
    <source>
        <strain evidence="3 4">ATCC 31267</strain>
    </source>
</reference>
<sequence length="196" mass="21140">MYGHGAPPPTRSQGTVITLRVLFVAAGFLSCGLLACLPLFRVAVLRGKWPDWLLAWLSLPLSIAGLAVVGSVPESDHRGDVALASVLILGAVSAAYFVVFDIRHQRTLPSADRPVPPHTTGYMPPQQPQPGYGYPPAQPYAATQISHTPPPYTPTPPPQPPAPAPEPQRPAPARIDQVRAELDELSDYLRKHEDGR</sequence>
<protein>
    <recommendedName>
        <fullName evidence="5">Integral membrane protein</fullName>
    </recommendedName>
</protein>
<feature type="compositionally biased region" description="Pro residues" evidence="1">
    <location>
        <begin position="148"/>
        <end position="170"/>
    </location>
</feature>
<accession>A0A4D4MYH4</accession>
<keyword evidence="2" id="KW-0812">Transmembrane</keyword>
<dbReference type="GeneID" id="41540606"/>
<dbReference type="RefSeq" id="WP_010984972.1">
    <property type="nucleotide sequence ID" value="NZ_BAABTN010000032.1"/>
</dbReference>
<gene>
    <name evidence="3" type="ORF">SAV31267_058640</name>
</gene>
<feature type="transmembrane region" description="Helical" evidence="2">
    <location>
        <begin position="17"/>
        <end position="40"/>
    </location>
</feature>
<organism evidence="3 4">
    <name type="scientific">Streptomyces avermitilis</name>
    <dbReference type="NCBI Taxonomy" id="33903"/>
    <lineage>
        <taxon>Bacteria</taxon>
        <taxon>Bacillati</taxon>
        <taxon>Actinomycetota</taxon>
        <taxon>Actinomycetes</taxon>
        <taxon>Kitasatosporales</taxon>
        <taxon>Streptomycetaceae</taxon>
        <taxon>Streptomyces</taxon>
    </lineage>
</organism>
<feature type="transmembrane region" description="Helical" evidence="2">
    <location>
        <begin position="52"/>
        <end position="69"/>
    </location>
</feature>
<dbReference type="EMBL" id="BJHY01000001">
    <property type="protein sequence ID" value="GDY76379.1"/>
    <property type="molecule type" value="Genomic_DNA"/>
</dbReference>
<dbReference type="STRING" id="33903.AQJ43_03730"/>
<evidence type="ECO:0000313" key="3">
    <source>
        <dbReference type="EMBL" id="GDY76379.1"/>
    </source>
</evidence>
<evidence type="ECO:0008006" key="5">
    <source>
        <dbReference type="Google" id="ProtNLM"/>
    </source>
</evidence>
<evidence type="ECO:0000256" key="1">
    <source>
        <dbReference type="SAM" id="MobiDB-lite"/>
    </source>
</evidence>
<proteinExistence type="predicted"/>
<keyword evidence="2" id="KW-0472">Membrane</keyword>
<feature type="transmembrane region" description="Helical" evidence="2">
    <location>
        <begin position="81"/>
        <end position="100"/>
    </location>
</feature>
<dbReference type="OMA" id="RRPRDWW"/>
<dbReference type="AlphaFoldDB" id="A0A4D4MYH4"/>
<feature type="compositionally biased region" description="Low complexity" evidence="1">
    <location>
        <begin position="119"/>
        <end position="144"/>
    </location>
</feature>
<evidence type="ECO:0000313" key="4">
    <source>
        <dbReference type="Proteomes" id="UP000299211"/>
    </source>
</evidence>
<name>A0A4D4MYH4_STRAX</name>
<keyword evidence="2" id="KW-1133">Transmembrane helix</keyword>
<feature type="region of interest" description="Disordered" evidence="1">
    <location>
        <begin position="109"/>
        <end position="175"/>
    </location>
</feature>
<dbReference type="Proteomes" id="UP000299211">
    <property type="component" value="Unassembled WGS sequence"/>
</dbReference>
<comment type="caution">
    <text evidence="3">The sequence shown here is derived from an EMBL/GenBank/DDBJ whole genome shotgun (WGS) entry which is preliminary data.</text>
</comment>
<evidence type="ECO:0000256" key="2">
    <source>
        <dbReference type="SAM" id="Phobius"/>
    </source>
</evidence>